<protein>
    <submittedName>
        <fullName evidence="1">Uncharacterized protein</fullName>
    </submittedName>
</protein>
<keyword evidence="2" id="KW-1185">Reference proteome</keyword>
<proteinExistence type="predicted"/>
<dbReference type="EMBL" id="JAACJL010000004">
    <property type="protein sequence ID" value="KAF4621747.1"/>
    <property type="molecule type" value="Genomic_DNA"/>
</dbReference>
<evidence type="ECO:0000313" key="2">
    <source>
        <dbReference type="Proteomes" id="UP000521872"/>
    </source>
</evidence>
<evidence type="ECO:0000313" key="1">
    <source>
        <dbReference type="EMBL" id="KAF4621747.1"/>
    </source>
</evidence>
<accession>A0A8H4VTM9</accession>
<dbReference type="Proteomes" id="UP000521872">
    <property type="component" value="Unassembled WGS sequence"/>
</dbReference>
<name>A0A8H4VTM9_9AGAR</name>
<reference evidence="1 2" key="1">
    <citation type="submission" date="2019-12" db="EMBL/GenBank/DDBJ databases">
        <authorList>
            <person name="Floudas D."/>
            <person name="Bentzer J."/>
            <person name="Ahren D."/>
            <person name="Johansson T."/>
            <person name="Persson P."/>
            <person name="Tunlid A."/>
        </authorList>
    </citation>
    <scope>NUCLEOTIDE SEQUENCE [LARGE SCALE GENOMIC DNA]</scope>
    <source>
        <strain evidence="1 2">CBS 102.39</strain>
    </source>
</reference>
<organism evidence="1 2">
    <name type="scientific">Agrocybe pediades</name>
    <dbReference type="NCBI Taxonomy" id="84607"/>
    <lineage>
        <taxon>Eukaryota</taxon>
        <taxon>Fungi</taxon>
        <taxon>Dikarya</taxon>
        <taxon>Basidiomycota</taxon>
        <taxon>Agaricomycotina</taxon>
        <taxon>Agaricomycetes</taxon>
        <taxon>Agaricomycetidae</taxon>
        <taxon>Agaricales</taxon>
        <taxon>Agaricineae</taxon>
        <taxon>Strophariaceae</taxon>
        <taxon>Agrocybe</taxon>
    </lineage>
</organism>
<sequence>MRIEKLNLGGFSLDRSRGPSCIGIQLVEGDRITFQIISTHNQFPLSSLRTSPLPHHATIKLRAILCLDLTSPTVSQLPSKNLSSDRS</sequence>
<comment type="caution">
    <text evidence="1">The sequence shown here is derived from an EMBL/GenBank/DDBJ whole genome shotgun (WGS) entry which is preliminary data.</text>
</comment>
<gene>
    <name evidence="1" type="ORF">D9613_012153</name>
</gene>
<dbReference type="AlphaFoldDB" id="A0A8H4VTM9"/>